<feature type="non-terminal residue" evidence="7">
    <location>
        <position position="114"/>
    </location>
</feature>
<dbReference type="PROSITE" id="PS51805">
    <property type="entry name" value="EPHD"/>
    <property type="match status" value="1"/>
</dbReference>
<comment type="caution">
    <text evidence="7">The sequence shown here is derived from an EMBL/GenBank/DDBJ whole genome shotgun (WGS) entry which is preliminary data.</text>
</comment>
<reference evidence="7 8" key="1">
    <citation type="submission" date="2020-02" db="EMBL/GenBank/DDBJ databases">
        <title>Bird 10,000 Genomes (B10K) Project - Family phase.</title>
        <authorList>
            <person name="Zhang G."/>
        </authorList>
    </citation>
    <scope>NUCLEOTIDE SEQUENCE [LARGE SCALE GENOMIC DNA]</scope>
    <source>
        <strain evidence="7">B10K-DU-013-51</strain>
        <tissue evidence="7">Mixed tissue sample</tissue>
    </source>
</reference>
<gene>
    <name evidence="7" type="primary">G2e3_2</name>
    <name evidence="7" type="ORF">CEYCYA_R10404</name>
</gene>
<dbReference type="OrthoDB" id="512616at2759"/>
<dbReference type="SUPFAM" id="SSF57850">
    <property type="entry name" value="RING/U-box"/>
    <property type="match status" value="1"/>
</dbReference>
<keyword evidence="2 4" id="KW-0863">Zinc-finger</keyword>
<evidence type="ECO:0000313" key="7">
    <source>
        <dbReference type="EMBL" id="NXY92047.1"/>
    </source>
</evidence>
<dbReference type="PANTHER" id="PTHR12420:SF47">
    <property type="entry name" value="PHD FINGER PROTEIN 7"/>
    <property type="match status" value="1"/>
</dbReference>
<feature type="non-terminal residue" evidence="7">
    <location>
        <position position="1"/>
    </location>
</feature>
<dbReference type="Gene3D" id="3.30.40.10">
    <property type="entry name" value="Zinc/RING finger domain, C3HC4 (zinc finger)"/>
    <property type="match status" value="1"/>
</dbReference>
<evidence type="ECO:0000256" key="2">
    <source>
        <dbReference type="ARBA" id="ARBA00022771"/>
    </source>
</evidence>
<dbReference type="PROSITE" id="PS01359">
    <property type="entry name" value="ZF_PHD_1"/>
    <property type="match status" value="1"/>
</dbReference>
<evidence type="ECO:0000256" key="1">
    <source>
        <dbReference type="ARBA" id="ARBA00022723"/>
    </source>
</evidence>
<feature type="domain" description="PHD-type" evidence="6">
    <location>
        <begin position="1"/>
        <end position="32"/>
    </location>
</feature>
<dbReference type="Proteomes" id="UP000586704">
    <property type="component" value="Unassembled WGS sequence"/>
</dbReference>
<keyword evidence="1" id="KW-0479">Metal-binding</keyword>
<dbReference type="InterPro" id="IPR019786">
    <property type="entry name" value="Zinc_finger_PHD-type_CS"/>
</dbReference>
<evidence type="ECO:0000313" key="8">
    <source>
        <dbReference type="Proteomes" id="UP000586704"/>
    </source>
</evidence>
<dbReference type="InterPro" id="IPR001841">
    <property type="entry name" value="Znf_RING"/>
</dbReference>
<proteinExistence type="predicted"/>
<keyword evidence="7" id="KW-0436">Ligase</keyword>
<dbReference type="PANTHER" id="PTHR12420">
    <property type="entry name" value="PHD FINGER PROTEIN"/>
    <property type="match status" value="1"/>
</dbReference>
<dbReference type="GO" id="GO:0016874">
    <property type="term" value="F:ligase activity"/>
    <property type="evidence" value="ECO:0007669"/>
    <property type="project" value="UniProtKB-KW"/>
</dbReference>
<protein>
    <submittedName>
        <fullName evidence="7">G2E3 ligase</fullName>
    </submittedName>
</protein>
<dbReference type="PROSITE" id="PS50089">
    <property type="entry name" value="ZF_RING_2"/>
    <property type="match status" value="1"/>
</dbReference>
<dbReference type="InterPro" id="IPR013083">
    <property type="entry name" value="Znf_RING/FYVE/PHD"/>
</dbReference>
<evidence type="ECO:0000259" key="6">
    <source>
        <dbReference type="PROSITE" id="PS51805"/>
    </source>
</evidence>
<dbReference type="InterPro" id="IPR034732">
    <property type="entry name" value="EPHD"/>
</dbReference>
<dbReference type="SMART" id="SM00184">
    <property type="entry name" value="RING"/>
    <property type="match status" value="1"/>
</dbReference>
<sequence length="114" mass="13051">GCERSFHLPCAARGQCTTQYFAHYKSYCSDHSPEQIVEATPEKGTYCLICTDSVDDRKSYRTMVCPACKHAWFHRDCIQGQSLCAGLCFQCPLCRDREVFMVEMLILGIRITLR</sequence>
<accession>A0A7L4NPI3</accession>
<evidence type="ECO:0000256" key="3">
    <source>
        <dbReference type="ARBA" id="ARBA00022833"/>
    </source>
</evidence>
<evidence type="ECO:0000259" key="5">
    <source>
        <dbReference type="PROSITE" id="PS50089"/>
    </source>
</evidence>
<dbReference type="AlphaFoldDB" id="A0A7L4NPI3"/>
<dbReference type="EMBL" id="VYZU01349863">
    <property type="protein sequence ID" value="NXY92047.1"/>
    <property type="molecule type" value="Genomic_DNA"/>
</dbReference>
<organism evidence="7 8">
    <name type="scientific">Ceyx cyanopectus</name>
    <name type="common">Indigo-banded kingfisher</name>
    <dbReference type="NCBI Taxonomy" id="390723"/>
    <lineage>
        <taxon>Eukaryota</taxon>
        <taxon>Metazoa</taxon>
        <taxon>Chordata</taxon>
        <taxon>Craniata</taxon>
        <taxon>Vertebrata</taxon>
        <taxon>Euteleostomi</taxon>
        <taxon>Archelosauria</taxon>
        <taxon>Archosauria</taxon>
        <taxon>Dinosauria</taxon>
        <taxon>Saurischia</taxon>
        <taxon>Theropoda</taxon>
        <taxon>Coelurosauria</taxon>
        <taxon>Aves</taxon>
        <taxon>Neognathae</taxon>
        <taxon>Neoaves</taxon>
        <taxon>Telluraves</taxon>
        <taxon>Coraciimorphae</taxon>
        <taxon>Coraciiformes</taxon>
        <taxon>Alcedinidae</taxon>
        <taxon>Ceyx</taxon>
    </lineage>
</organism>
<dbReference type="GO" id="GO:0005634">
    <property type="term" value="C:nucleus"/>
    <property type="evidence" value="ECO:0007669"/>
    <property type="project" value="TreeGrafter"/>
</dbReference>
<evidence type="ECO:0000256" key="4">
    <source>
        <dbReference type="PROSITE-ProRule" id="PRU00175"/>
    </source>
</evidence>
<feature type="domain" description="RING-type" evidence="5">
    <location>
        <begin position="47"/>
        <end position="95"/>
    </location>
</feature>
<dbReference type="InterPro" id="IPR051188">
    <property type="entry name" value="PHD-type_Zinc_Finger"/>
</dbReference>
<keyword evidence="3" id="KW-0862">Zinc</keyword>
<dbReference type="GO" id="GO:0008270">
    <property type="term" value="F:zinc ion binding"/>
    <property type="evidence" value="ECO:0007669"/>
    <property type="project" value="UniProtKB-KW"/>
</dbReference>
<name>A0A7L4NPI3_9AVES</name>
<keyword evidence="8" id="KW-1185">Reference proteome</keyword>